<name>A0ABN9V1Q1_9DINO</name>
<feature type="non-terminal residue" evidence="2">
    <location>
        <position position="324"/>
    </location>
</feature>
<comment type="caution">
    <text evidence="2">The sequence shown here is derived from an EMBL/GenBank/DDBJ whole genome shotgun (WGS) entry which is preliminary data.</text>
</comment>
<organism evidence="2 3">
    <name type="scientific">Prorocentrum cordatum</name>
    <dbReference type="NCBI Taxonomy" id="2364126"/>
    <lineage>
        <taxon>Eukaryota</taxon>
        <taxon>Sar</taxon>
        <taxon>Alveolata</taxon>
        <taxon>Dinophyceae</taxon>
        <taxon>Prorocentrales</taxon>
        <taxon>Prorocentraceae</taxon>
        <taxon>Prorocentrum</taxon>
    </lineage>
</organism>
<evidence type="ECO:0000313" key="2">
    <source>
        <dbReference type="EMBL" id="CAK0866663.1"/>
    </source>
</evidence>
<proteinExistence type="predicted"/>
<reference evidence="2" key="1">
    <citation type="submission" date="2023-10" db="EMBL/GenBank/DDBJ databases">
        <authorList>
            <person name="Chen Y."/>
            <person name="Shah S."/>
            <person name="Dougan E. K."/>
            <person name="Thang M."/>
            <person name="Chan C."/>
        </authorList>
    </citation>
    <scope>NUCLEOTIDE SEQUENCE [LARGE SCALE GENOMIC DNA]</scope>
</reference>
<feature type="compositionally biased region" description="Polar residues" evidence="1">
    <location>
        <begin position="1"/>
        <end position="16"/>
    </location>
</feature>
<dbReference type="Proteomes" id="UP001189429">
    <property type="component" value="Unassembled WGS sequence"/>
</dbReference>
<feature type="region of interest" description="Disordered" evidence="1">
    <location>
        <begin position="63"/>
        <end position="253"/>
    </location>
</feature>
<sequence>MAARSPTRTASPTKHSPTAKATALSAPPLPRAPVSAHSVRATNATSESWTLEQVWRISCSVARPPSLWTRSAKPTLRQTRRDARYSAGPPTAPQKNVARSGTVPRAAASCSARPQKLVRQATKPPLKAAATRTALGVAGDGRRTRPRPRRPPRRTAVRSTAQRALAGAFPPGLRGEPSGPPPPEALASQDAPWPPAPLALSLAGSSASSSAAEAPASTAPVAFSSRPAASTPARAAGPGVVQRVGREAPEQHVQHGLGILAQPGGVALGHADVQQPPRQGHREAPRAPALRGALLRAGKEAHRRGLGKSCVQGRRSPKRLEPNW</sequence>
<feature type="compositionally biased region" description="Low complexity" evidence="1">
    <location>
        <begin position="198"/>
        <end position="239"/>
    </location>
</feature>
<accession>A0ABN9V1Q1</accession>
<keyword evidence="3" id="KW-1185">Reference proteome</keyword>
<evidence type="ECO:0000313" key="3">
    <source>
        <dbReference type="Proteomes" id="UP001189429"/>
    </source>
</evidence>
<feature type="region of interest" description="Disordered" evidence="1">
    <location>
        <begin position="1"/>
        <end position="47"/>
    </location>
</feature>
<gene>
    <name evidence="2" type="ORF">PCOR1329_LOCUS53783</name>
</gene>
<feature type="region of interest" description="Disordered" evidence="1">
    <location>
        <begin position="269"/>
        <end position="324"/>
    </location>
</feature>
<protein>
    <submittedName>
        <fullName evidence="2">Uncharacterized protein</fullName>
    </submittedName>
</protein>
<feature type="compositionally biased region" description="Basic and acidic residues" evidence="1">
    <location>
        <begin position="244"/>
        <end position="253"/>
    </location>
</feature>
<evidence type="ECO:0000256" key="1">
    <source>
        <dbReference type="SAM" id="MobiDB-lite"/>
    </source>
</evidence>
<feature type="compositionally biased region" description="Low complexity" evidence="1">
    <location>
        <begin position="286"/>
        <end position="296"/>
    </location>
</feature>
<dbReference type="EMBL" id="CAUYUJ010016560">
    <property type="protein sequence ID" value="CAK0866663.1"/>
    <property type="molecule type" value="Genomic_DNA"/>
</dbReference>
<feature type="compositionally biased region" description="Basic residues" evidence="1">
    <location>
        <begin position="144"/>
        <end position="156"/>
    </location>
</feature>